<evidence type="ECO:0000313" key="1">
    <source>
        <dbReference type="Proteomes" id="UP000036681"/>
    </source>
</evidence>
<sequence>MWAFAQPNILYRGRAFGPQPREGHAVIGRRSSTPAVHGVFAVGGNNLVPVLAHVEIDVYGAEVCAETWALVLLSVSCMDSCGMLDPWRKPNLLASQICKGKGYI</sequence>
<dbReference type="AlphaFoldDB" id="A0A0M3HRD6"/>
<dbReference type="WBParaSite" id="ALUE_0000484901-mRNA-1">
    <property type="protein sequence ID" value="ALUE_0000484901-mRNA-1"/>
    <property type="gene ID" value="ALUE_0000484901"/>
</dbReference>
<dbReference type="Proteomes" id="UP000036681">
    <property type="component" value="Unplaced"/>
</dbReference>
<reference evidence="2" key="1">
    <citation type="submission" date="2017-02" db="UniProtKB">
        <authorList>
            <consortium name="WormBaseParasite"/>
        </authorList>
    </citation>
    <scope>IDENTIFICATION</scope>
</reference>
<accession>A0A0M3HRD6</accession>
<keyword evidence="1" id="KW-1185">Reference proteome</keyword>
<organism evidence="1 2">
    <name type="scientific">Ascaris lumbricoides</name>
    <name type="common">Giant roundworm</name>
    <dbReference type="NCBI Taxonomy" id="6252"/>
    <lineage>
        <taxon>Eukaryota</taxon>
        <taxon>Metazoa</taxon>
        <taxon>Ecdysozoa</taxon>
        <taxon>Nematoda</taxon>
        <taxon>Chromadorea</taxon>
        <taxon>Rhabditida</taxon>
        <taxon>Spirurina</taxon>
        <taxon>Ascaridomorpha</taxon>
        <taxon>Ascaridoidea</taxon>
        <taxon>Ascarididae</taxon>
        <taxon>Ascaris</taxon>
    </lineage>
</organism>
<name>A0A0M3HRD6_ASCLU</name>
<evidence type="ECO:0000313" key="2">
    <source>
        <dbReference type="WBParaSite" id="ALUE_0000484901-mRNA-1"/>
    </source>
</evidence>
<protein>
    <submittedName>
        <fullName evidence="2">Uncharacterized protein</fullName>
    </submittedName>
</protein>
<proteinExistence type="predicted"/>